<evidence type="ECO:0000259" key="5">
    <source>
        <dbReference type="PROSITE" id="PS51387"/>
    </source>
</evidence>
<dbReference type="GO" id="GO:0016020">
    <property type="term" value="C:membrane"/>
    <property type="evidence" value="ECO:0007669"/>
    <property type="project" value="InterPro"/>
</dbReference>
<dbReference type="Pfam" id="PF04030">
    <property type="entry name" value="ALO"/>
    <property type="match status" value="1"/>
</dbReference>
<dbReference type="Gene3D" id="3.30.43.10">
    <property type="entry name" value="Uridine Diphospho-n-acetylenolpyruvylglucosamine Reductase, domain 2"/>
    <property type="match status" value="1"/>
</dbReference>
<dbReference type="AlphaFoldDB" id="A0AAE3W109"/>
<keyword evidence="4 6" id="KW-0560">Oxidoreductase</keyword>
<dbReference type="InterPro" id="IPR016169">
    <property type="entry name" value="FAD-bd_PCMH_sub2"/>
</dbReference>
<dbReference type="PANTHER" id="PTHR43762">
    <property type="entry name" value="L-GULONOLACTONE OXIDASE"/>
    <property type="match status" value="1"/>
</dbReference>
<dbReference type="GO" id="GO:0071949">
    <property type="term" value="F:FAD binding"/>
    <property type="evidence" value="ECO:0007669"/>
    <property type="project" value="InterPro"/>
</dbReference>
<dbReference type="Pfam" id="PF01565">
    <property type="entry name" value="FAD_binding_4"/>
    <property type="match status" value="1"/>
</dbReference>
<keyword evidence="3" id="KW-0060">Ascorbate biosynthesis</keyword>
<dbReference type="InterPro" id="IPR016166">
    <property type="entry name" value="FAD-bd_PCMH"/>
</dbReference>
<dbReference type="InterPro" id="IPR016171">
    <property type="entry name" value="Vanillyl_alc_oxidase_C-sub2"/>
</dbReference>
<feature type="domain" description="FAD-binding PCMH-type" evidence="5">
    <location>
        <begin position="19"/>
        <end position="189"/>
    </location>
</feature>
<dbReference type="Gene3D" id="3.30.70.2520">
    <property type="match status" value="1"/>
</dbReference>
<dbReference type="NCBIfam" id="TIGR01679">
    <property type="entry name" value="bact_FAD_ox"/>
    <property type="match status" value="1"/>
</dbReference>
<keyword evidence="7" id="KW-1185">Reference proteome</keyword>
<proteinExistence type="inferred from homology"/>
<dbReference type="InterPro" id="IPR007173">
    <property type="entry name" value="ALO_C"/>
</dbReference>
<dbReference type="PIRSF" id="PIRSF000136">
    <property type="entry name" value="LGO_GLO"/>
    <property type="match status" value="1"/>
</dbReference>
<evidence type="ECO:0000256" key="2">
    <source>
        <dbReference type="ARBA" id="ARBA00005466"/>
    </source>
</evidence>
<dbReference type="GO" id="GO:0019853">
    <property type="term" value="P:L-ascorbic acid biosynthetic process"/>
    <property type="evidence" value="ECO:0007669"/>
    <property type="project" value="UniProtKB-KW"/>
</dbReference>
<accession>A0AAE3W109</accession>
<reference evidence="6 7" key="1">
    <citation type="submission" date="2023-07" db="EMBL/GenBank/DDBJ databases">
        <title>Sequencing the genomes of 1000 actinobacteria strains.</title>
        <authorList>
            <person name="Klenk H.-P."/>
        </authorList>
    </citation>
    <scope>NUCLEOTIDE SEQUENCE [LARGE SCALE GENOMIC DNA]</scope>
    <source>
        <strain evidence="6 7">DSM 44709</strain>
    </source>
</reference>
<dbReference type="InterPro" id="IPR010031">
    <property type="entry name" value="FAD_lactone_oxidase-like"/>
</dbReference>
<evidence type="ECO:0000256" key="3">
    <source>
        <dbReference type="ARBA" id="ARBA00022644"/>
    </source>
</evidence>
<evidence type="ECO:0000313" key="7">
    <source>
        <dbReference type="Proteomes" id="UP001240236"/>
    </source>
</evidence>
<organism evidence="6 7">
    <name type="scientific">Catenuloplanes indicus</name>
    <dbReference type="NCBI Taxonomy" id="137267"/>
    <lineage>
        <taxon>Bacteria</taxon>
        <taxon>Bacillati</taxon>
        <taxon>Actinomycetota</taxon>
        <taxon>Actinomycetes</taxon>
        <taxon>Micromonosporales</taxon>
        <taxon>Micromonosporaceae</taxon>
        <taxon>Catenuloplanes</taxon>
    </lineage>
</organism>
<dbReference type="GO" id="GO:0080049">
    <property type="term" value="F:L-gulono-1,4-lactone dehydrogenase activity"/>
    <property type="evidence" value="ECO:0007669"/>
    <property type="project" value="TreeGrafter"/>
</dbReference>
<dbReference type="GO" id="GO:0003885">
    <property type="term" value="F:D-arabinono-1,4-lactone oxidase activity"/>
    <property type="evidence" value="ECO:0007669"/>
    <property type="project" value="InterPro"/>
</dbReference>
<dbReference type="InterPro" id="IPR006093">
    <property type="entry name" value="Oxy_OxRdtase_FAD_BS"/>
</dbReference>
<comment type="pathway">
    <text evidence="1">Cofactor biosynthesis; L-ascorbate biosynthesis.</text>
</comment>
<dbReference type="PANTHER" id="PTHR43762:SF1">
    <property type="entry name" value="D-ARABINONO-1,4-LACTONE OXIDASE"/>
    <property type="match status" value="1"/>
</dbReference>
<dbReference type="PROSITE" id="PS51387">
    <property type="entry name" value="FAD_PCMH"/>
    <property type="match status" value="1"/>
</dbReference>
<dbReference type="RefSeq" id="WP_307241355.1">
    <property type="nucleotide sequence ID" value="NZ_JAUSUZ010000001.1"/>
</dbReference>
<dbReference type="Gene3D" id="1.10.45.10">
    <property type="entry name" value="Vanillyl-alcohol Oxidase, Chain A, domain 4"/>
    <property type="match status" value="1"/>
</dbReference>
<dbReference type="GO" id="GO:0050105">
    <property type="term" value="F:L-gulonolactone oxidase activity"/>
    <property type="evidence" value="ECO:0007669"/>
    <property type="project" value="UniProtKB-EC"/>
</dbReference>
<name>A0AAE3W109_9ACTN</name>
<dbReference type="InterPro" id="IPR006094">
    <property type="entry name" value="Oxid_FAD_bind_N"/>
</dbReference>
<dbReference type="SUPFAM" id="SSF56176">
    <property type="entry name" value="FAD-binding/transporter-associated domain-like"/>
    <property type="match status" value="1"/>
</dbReference>
<comment type="similarity">
    <text evidence="2">Belongs to the oxygen-dependent FAD-linked oxidoreductase family.</text>
</comment>
<dbReference type="InterPro" id="IPR016167">
    <property type="entry name" value="FAD-bd_PCMH_sub1"/>
</dbReference>
<dbReference type="Proteomes" id="UP001240236">
    <property type="component" value="Unassembled WGS sequence"/>
</dbReference>
<evidence type="ECO:0000313" key="6">
    <source>
        <dbReference type="EMBL" id="MDQ0367361.1"/>
    </source>
</evidence>
<dbReference type="InterPro" id="IPR036318">
    <property type="entry name" value="FAD-bd_PCMH-like_sf"/>
</dbReference>
<gene>
    <name evidence="6" type="ORF">J2S42_004030</name>
</gene>
<dbReference type="PROSITE" id="PS00862">
    <property type="entry name" value="OX2_COVAL_FAD"/>
    <property type="match status" value="1"/>
</dbReference>
<sequence length="439" mass="47812">MARTAPAPISTWSNWSGNQQVRPARVAMPASTDELSALLQDAAATGRGVKPVGSGHSFTSAAVADDIQVDMSGMSRIVAVDRAARLVTTQAGARLSALNETLSGYGLALPNLGDVDVQTISGAISTGTHGTGATLGCLSTFVERLTLVTATGEVLHCSAGRHPDVFAAARVGLGALGVITEVTLRCVDAFVLRAHETPARLADLLAGVEDRIAENDHFEFFWYPYTDRGQAKTNNRVPLDDAPLPRFRAWLDDEFLSNTVYGGLCRLGRAVPALVPSVHEVAARALTERTYTARSDRVFCTPRRVKFTEMEYAVPRAALPEALAALERILAALPFRVQFPVEVRFTAADDIWLSHGYGRDSAYLALHQFLGTPHEPYFRAFEQVAASLGGRPHWGKLHYRDAESLRPAYPRFDDFLAVRDRLDPHRLFRNAYTTQVLGS</sequence>
<dbReference type="EMBL" id="JAUSUZ010000001">
    <property type="protein sequence ID" value="MDQ0367361.1"/>
    <property type="molecule type" value="Genomic_DNA"/>
</dbReference>
<dbReference type="EC" id="1.1.3.8" evidence="6"/>
<protein>
    <submittedName>
        <fullName evidence="6">L-gulonolactone oxidase</fullName>
        <ecNumber evidence="6">1.1.3.8</ecNumber>
    </submittedName>
</protein>
<evidence type="ECO:0000256" key="1">
    <source>
        <dbReference type="ARBA" id="ARBA00005147"/>
    </source>
</evidence>
<comment type="caution">
    <text evidence="6">The sequence shown here is derived from an EMBL/GenBank/DDBJ whole genome shotgun (WGS) entry which is preliminary data.</text>
</comment>
<evidence type="ECO:0000256" key="4">
    <source>
        <dbReference type="ARBA" id="ARBA00023002"/>
    </source>
</evidence>
<dbReference type="Gene3D" id="3.30.465.10">
    <property type="match status" value="1"/>
</dbReference>